<sequence>MSDPTARADLTKRQIPSMTLAKGVDSLPSTAQSRVASASDDSSTRFQVPGVAVVTGGLGTIALTVVKALLQHGLTGLMLLDLDVTSDSARTKVDELKKEFPGQEILTRSVDVTDEEAVAVAMALTVEQLGSIDYLLCFAGIVNCAHALELSPKVFKKILEVNTMGSFICAQAAAKHMVESKSGGRIVLPRASQPTESTGLNPSRHTTHPRARF</sequence>
<dbReference type="InterPro" id="IPR036291">
    <property type="entry name" value="NAD(P)-bd_dom_sf"/>
</dbReference>
<comment type="similarity">
    <text evidence="1">Belongs to the short-chain dehydrogenases/reductases (SDR) family.</text>
</comment>
<proteinExistence type="inferred from homology"/>
<evidence type="ECO:0000256" key="2">
    <source>
        <dbReference type="ARBA" id="ARBA00023002"/>
    </source>
</evidence>
<protein>
    <submittedName>
        <fullName evidence="4">Uncharacterized protein</fullName>
    </submittedName>
</protein>
<dbReference type="SUPFAM" id="SSF51735">
    <property type="entry name" value="NAD(P)-binding Rossmann-fold domains"/>
    <property type="match status" value="1"/>
</dbReference>
<feature type="compositionally biased region" description="Polar residues" evidence="3">
    <location>
        <begin position="192"/>
        <end position="204"/>
    </location>
</feature>
<dbReference type="Proteomes" id="UP001152049">
    <property type="component" value="Unassembled WGS sequence"/>
</dbReference>
<keyword evidence="2" id="KW-0560">Oxidoreductase</keyword>
<dbReference type="Pfam" id="PF00106">
    <property type="entry name" value="adh_short"/>
    <property type="match status" value="1"/>
</dbReference>
<dbReference type="Gene3D" id="3.40.50.720">
    <property type="entry name" value="NAD(P)-binding Rossmann-like Domain"/>
    <property type="match status" value="1"/>
</dbReference>
<dbReference type="PANTHER" id="PTHR42760:SF115">
    <property type="entry name" value="3-OXOACYL-[ACYL-CARRIER-PROTEIN] REDUCTASE FABG"/>
    <property type="match status" value="1"/>
</dbReference>
<evidence type="ECO:0000256" key="1">
    <source>
        <dbReference type="ARBA" id="ARBA00006484"/>
    </source>
</evidence>
<dbReference type="PANTHER" id="PTHR42760">
    <property type="entry name" value="SHORT-CHAIN DEHYDROGENASES/REDUCTASES FAMILY MEMBER"/>
    <property type="match status" value="1"/>
</dbReference>
<keyword evidence="5" id="KW-1185">Reference proteome</keyword>
<evidence type="ECO:0000256" key="3">
    <source>
        <dbReference type="SAM" id="MobiDB-lite"/>
    </source>
</evidence>
<dbReference type="GO" id="GO:0016616">
    <property type="term" value="F:oxidoreductase activity, acting on the CH-OH group of donors, NAD or NADP as acceptor"/>
    <property type="evidence" value="ECO:0007669"/>
    <property type="project" value="TreeGrafter"/>
</dbReference>
<accession>A0A9W8RN23</accession>
<dbReference type="EMBL" id="JAOQAZ010000038">
    <property type="protein sequence ID" value="KAJ4247780.1"/>
    <property type="molecule type" value="Genomic_DNA"/>
</dbReference>
<comment type="caution">
    <text evidence="4">The sequence shown here is derived from an EMBL/GenBank/DDBJ whole genome shotgun (WGS) entry which is preliminary data.</text>
</comment>
<dbReference type="CDD" id="cd05233">
    <property type="entry name" value="SDR_c"/>
    <property type="match status" value="1"/>
</dbReference>
<dbReference type="OrthoDB" id="47007at2759"/>
<evidence type="ECO:0000313" key="4">
    <source>
        <dbReference type="EMBL" id="KAJ4247780.1"/>
    </source>
</evidence>
<feature type="region of interest" description="Disordered" evidence="3">
    <location>
        <begin position="185"/>
        <end position="213"/>
    </location>
</feature>
<name>A0A9W8RN23_9HYPO</name>
<dbReference type="InterPro" id="IPR002347">
    <property type="entry name" value="SDR_fam"/>
</dbReference>
<gene>
    <name evidence="4" type="ORF">NW762_012989</name>
</gene>
<evidence type="ECO:0000313" key="5">
    <source>
        <dbReference type="Proteomes" id="UP001152049"/>
    </source>
</evidence>
<reference evidence="4" key="1">
    <citation type="submission" date="2022-09" db="EMBL/GenBank/DDBJ databases">
        <title>Fusarium specimens isolated from Avocado Roots.</title>
        <authorList>
            <person name="Stajich J."/>
            <person name="Roper C."/>
            <person name="Heimlech-Rivalta G."/>
        </authorList>
    </citation>
    <scope>NUCLEOTIDE SEQUENCE</scope>
    <source>
        <strain evidence="4">CF00136</strain>
    </source>
</reference>
<dbReference type="AlphaFoldDB" id="A0A9W8RN23"/>
<organism evidence="4 5">
    <name type="scientific">Fusarium torreyae</name>
    <dbReference type="NCBI Taxonomy" id="1237075"/>
    <lineage>
        <taxon>Eukaryota</taxon>
        <taxon>Fungi</taxon>
        <taxon>Dikarya</taxon>
        <taxon>Ascomycota</taxon>
        <taxon>Pezizomycotina</taxon>
        <taxon>Sordariomycetes</taxon>
        <taxon>Hypocreomycetidae</taxon>
        <taxon>Hypocreales</taxon>
        <taxon>Nectriaceae</taxon>
        <taxon>Fusarium</taxon>
    </lineage>
</organism>